<feature type="compositionally biased region" description="Polar residues" evidence="9">
    <location>
        <begin position="390"/>
        <end position="402"/>
    </location>
</feature>
<evidence type="ECO:0000256" key="5">
    <source>
        <dbReference type="ARBA" id="ARBA00022777"/>
    </source>
</evidence>
<proteinExistence type="predicted"/>
<comment type="catalytic activity">
    <reaction evidence="7">
        <text>L-threonyl-[protein] + ATP = O-phospho-L-threonyl-[protein] + ADP + H(+)</text>
        <dbReference type="Rhea" id="RHEA:46608"/>
        <dbReference type="Rhea" id="RHEA-COMP:11060"/>
        <dbReference type="Rhea" id="RHEA-COMP:11605"/>
        <dbReference type="ChEBI" id="CHEBI:15378"/>
        <dbReference type="ChEBI" id="CHEBI:30013"/>
        <dbReference type="ChEBI" id="CHEBI:30616"/>
        <dbReference type="ChEBI" id="CHEBI:61977"/>
        <dbReference type="ChEBI" id="CHEBI:456216"/>
        <dbReference type="EC" id="2.7.11.1"/>
    </reaction>
</comment>
<dbReference type="InterPro" id="IPR000719">
    <property type="entry name" value="Prot_kinase_dom"/>
</dbReference>
<dbReference type="STRING" id="454136.NIES2119_00520"/>
<evidence type="ECO:0000256" key="3">
    <source>
        <dbReference type="ARBA" id="ARBA00022679"/>
    </source>
</evidence>
<evidence type="ECO:0000256" key="6">
    <source>
        <dbReference type="ARBA" id="ARBA00022840"/>
    </source>
</evidence>
<dbReference type="SUPFAM" id="SSF56112">
    <property type="entry name" value="Protein kinase-like (PK-like)"/>
    <property type="match status" value="1"/>
</dbReference>
<keyword evidence="3" id="KW-0808">Transferase</keyword>
<dbReference type="GO" id="GO:0005524">
    <property type="term" value="F:ATP binding"/>
    <property type="evidence" value="ECO:0007669"/>
    <property type="project" value="UniProtKB-KW"/>
</dbReference>
<dbReference type="PROSITE" id="PS50011">
    <property type="entry name" value="PROTEIN_KINASE_DOM"/>
    <property type="match status" value="1"/>
</dbReference>
<evidence type="ECO:0000256" key="1">
    <source>
        <dbReference type="ARBA" id="ARBA00012513"/>
    </source>
</evidence>
<dbReference type="GO" id="GO:0004674">
    <property type="term" value="F:protein serine/threonine kinase activity"/>
    <property type="evidence" value="ECO:0007669"/>
    <property type="project" value="UniProtKB-KW"/>
</dbReference>
<name>A0A1U7ITH0_9CYAN</name>
<gene>
    <name evidence="11" type="ORF">NIES2119_00520</name>
</gene>
<organism evidence="11 12">
    <name type="scientific">[Phormidium ambiguum] IAM M-71</name>
    <dbReference type="NCBI Taxonomy" id="454136"/>
    <lineage>
        <taxon>Bacteria</taxon>
        <taxon>Bacillati</taxon>
        <taxon>Cyanobacteriota</taxon>
        <taxon>Cyanophyceae</taxon>
        <taxon>Oscillatoriophycideae</taxon>
        <taxon>Aerosakkonematales</taxon>
        <taxon>Aerosakkonemataceae</taxon>
        <taxon>Floridanema</taxon>
    </lineage>
</organism>
<evidence type="ECO:0000256" key="7">
    <source>
        <dbReference type="ARBA" id="ARBA00047899"/>
    </source>
</evidence>
<evidence type="ECO:0000313" key="12">
    <source>
        <dbReference type="Proteomes" id="UP000185860"/>
    </source>
</evidence>
<dbReference type="CDD" id="cd14014">
    <property type="entry name" value="STKc_PknB_like"/>
    <property type="match status" value="1"/>
</dbReference>
<evidence type="ECO:0000256" key="2">
    <source>
        <dbReference type="ARBA" id="ARBA00022527"/>
    </source>
</evidence>
<dbReference type="EC" id="2.7.11.1" evidence="1"/>
<dbReference type="InterPro" id="IPR008271">
    <property type="entry name" value="Ser/Thr_kinase_AS"/>
</dbReference>
<dbReference type="SMART" id="SM00220">
    <property type="entry name" value="S_TKc"/>
    <property type="match status" value="1"/>
</dbReference>
<comment type="catalytic activity">
    <reaction evidence="8">
        <text>L-seryl-[protein] + ATP = O-phospho-L-seryl-[protein] + ADP + H(+)</text>
        <dbReference type="Rhea" id="RHEA:17989"/>
        <dbReference type="Rhea" id="RHEA-COMP:9863"/>
        <dbReference type="Rhea" id="RHEA-COMP:11604"/>
        <dbReference type="ChEBI" id="CHEBI:15378"/>
        <dbReference type="ChEBI" id="CHEBI:29999"/>
        <dbReference type="ChEBI" id="CHEBI:30616"/>
        <dbReference type="ChEBI" id="CHEBI:83421"/>
        <dbReference type="ChEBI" id="CHEBI:456216"/>
        <dbReference type="EC" id="2.7.11.1"/>
    </reaction>
</comment>
<feature type="domain" description="Protein kinase" evidence="10">
    <location>
        <begin position="10"/>
        <end position="272"/>
    </location>
</feature>
<keyword evidence="2" id="KW-0723">Serine/threonine-protein kinase</keyword>
<dbReference type="EMBL" id="MRCE01000001">
    <property type="protein sequence ID" value="OKH40833.1"/>
    <property type="molecule type" value="Genomic_DNA"/>
</dbReference>
<feature type="region of interest" description="Disordered" evidence="9">
    <location>
        <begin position="338"/>
        <end position="465"/>
    </location>
</feature>
<dbReference type="Proteomes" id="UP000185860">
    <property type="component" value="Unassembled WGS sequence"/>
</dbReference>
<keyword evidence="5" id="KW-0418">Kinase</keyword>
<evidence type="ECO:0000256" key="8">
    <source>
        <dbReference type="ARBA" id="ARBA00048679"/>
    </source>
</evidence>
<reference evidence="11 12" key="1">
    <citation type="submission" date="2016-11" db="EMBL/GenBank/DDBJ databases">
        <title>Draft Genome Sequences of Nine Cyanobacterial Strains from Diverse Habitats.</title>
        <authorList>
            <person name="Zhu T."/>
            <person name="Hou S."/>
            <person name="Lu X."/>
            <person name="Hess W.R."/>
        </authorList>
    </citation>
    <scope>NUCLEOTIDE SEQUENCE [LARGE SCALE GENOMIC DNA]</scope>
    <source>
        <strain evidence="11 12">IAM M-71</strain>
    </source>
</reference>
<dbReference type="AlphaFoldDB" id="A0A1U7ITH0"/>
<sequence>MMQTFLNNRYQIIRSLAVGGFGHTFLAEDTHLPSRRRCVIKQLKPIAQNAQVYQLTQQRFHREATILEKLGDSHDQIPQLYAYFEENQEFYLVQEFIEGETLTEQIQKQGKLSDRTVQNILINILPILEFIHTQGIIHRDIKPDNIILRQRDNKPVLIDFGALKETMITAVNSQGNPTHSMVIGTPGFMSIEQAAGKPIYSSDLYSLGLTAIYLLTGKLPQELEVDPQTSEFIWHQYAANIDPNLVAVLDRSIKSHPKDRYPTARQMLDALQTSPTPVNPNNLSQQATVAVSPARASRQTVALPTNSSSRGMGGKIAIAAAILVASVVGIILAKTPPRTPEKAIVPSPTAPQPRTPERSRGAGEQEIRGETSLPTRTPQQSRGAGEQGSRGETSLPTRTPQQSKEETFSPAPTPITESPAVSLPSPSPTLSPETVPTPEVTETPSPIPTPTQTEPETPTSTPTQVQQNIPAFPVGTPISTVKQALGKPSFDTRGQWNTRAVSYTDYLPGQISLGYLYDPQTQVIRETEIAFNQSVELPTIQKTVDELLLGSVGDDINRKLENVYQRQSRKERFTSGSLKGEIIRDKKDQIYIAIWDADLR</sequence>
<dbReference type="PROSITE" id="PS00108">
    <property type="entry name" value="PROTEIN_KINASE_ST"/>
    <property type="match status" value="1"/>
</dbReference>
<comment type="caution">
    <text evidence="11">The sequence shown here is derived from an EMBL/GenBank/DDBJ whole genome shotgun (WGS) entry which is preliminary data.</text>
</comment>
<evidence type="ECO:0000256" key="9">
    <source>
        <dbReference type="SAM" id="MobiDB-lite"/>
    </source>
</evidence>
<evidence type="ECO:0000259" key="10">
    <source>
        <dbReference type="PROSITE" id="PS50011"/>
    </source>
</evidence>
<feature type="compositionally biased region" description="Polar residues" evidence="9">
    <location>
        <begin position="372"/>
        <end position="382"/>
    </location>
</feature>
<dbReference type="PANTHER" id="PTHR24363">
    <property type="entry name" value="SERINE/THREONINE PROTEIN KINASE"/>
    <property type="match status" value="1"/>
</dbReference>
<accession>A0A1U7ITH0</accession>
<feature type="compositionally biased region" description="Low complexity" evidence="9">
    <location>
        <begin position="417"/>
        <end position="465"/>
    </location>
</feature>
<dbReference type="PANTHER" id="PTHR24363:SF0">
    <property type="entry name" value="SERINE_THREONINE KINASE LIKE DOMAIN CONTAINING 1"/>
    <property type="match status" value="1"/>
</dbReference>
<protein>
    <recommendedName>
        <fullName evidence="1">non-specific serine/threonine protein kinase</fullName>
        <ecNumber evidence="1">2.7.11.1</ecNumber>
    </recommendedName>
</protein>
<dbReference type="Pfam" id="PF00069">
    <property type="entry name" value="Pkinase"/>
    <property type="match status" value="1"/>
</dbReference>
<feature type="compositionally biased region" description="Basic and acidic residues" evidence="9">
    <location>
        <begin position="355"/>
        <end position="369"/>
    </location>
</feature>
<evidence type="ECO:0000313" key="11">
    <source>
        <dbReference type="EMBL" id="OKH40833.1"/>
    </source>
</evidence>
<keyword evidence="4" id="KW-0547">Nucleotide-binding</keyword>
<keyword evidence="6" id="KW-0067">ATP-binding</keyword>
<evidence type="ECO:0000256" key="4">
    <source>
        <dbReference type="ARBA" id="ARBA00022741"/>
    </source>
</evidence>
<dbReference type="Gene3D" id="1.10.510.10">
    <property type="entry name" value="Transferase(Phosphotransferase) domain 1"/>
    <property type="match status" value="1"/>
</dbReference>
<dbReference type="InterPro" id="IPR011009">
    <property type="entry name" value="Kinase-like_dom_sf"/>
</dbReference>